<organism evidence="3 4">
    <name type="scientific">Rhodoblastus acidophilus</name>
    <name type="common">Rhodopseudomonas acidophila</name>
    <dbReference type="NCBI Taxonomy" id="1074"/>
    <lineage>
        <taxon>Bacteria</taxon>
        <taxon>Pseudomonadati</taxon>
        <taxon>Pseudomonadota</taxon>
        <taxon>Alphaproteobacteria</taxon>
        <taxon>Hyphomicrobiales</taxon>
        <taxon>Rhodoblastaceae</taxon>
        <taxon>Rhodoblastus</taxon>
    </lineage>
</organism>
<dbReference type="AlphaFoldDB" id="A0A6N8DVW1"/>
<reference evidence="3 4" key="1">
    <citation type="submission" date="2019-11" db="EMBL/GenBank/DDBJ databases">
        <title>Whole-genome sequence of a Rhodoblastus acidophilus DSM 142.</title>
        <authorList>
            <person name="Kyndt J.A."/>
            <person name="Meyer T.E."/>
        </authorList>
    </citation>
    <scope>NUCLEOTIDE SEQUENCE [LARGE SCALE GENOMIC DNA]</scope>
    <source>
        <strain evidence="3 4">DSM 142</strain>
    </source>
</reference>
<proteinExistence type="predicted"/>
<name>A0A6N8DVW1_RHOAC</name>
<gene>
    <name evidence="3" type="ORF">GJ654_18655</name>
</gene>
<dbReference type="InterPro" id="IPR050336">
    <property type="entry name" value="Chromosome_partition/occlusion"/>
</dbReference>
<dbReference type="Gene3D" id="1.10.10.2830">
    <property type="match status" value="1"/>
</dbReference>
<evidence type="ECO:0000259" key="2">
    <source>
        <dbReference type="SMART" id="SM00470"/>
    </source>
</evidence>
<dbReference type="Gene3D" id="3.90.1530.30">
    <property type="match status" value="1"/>
</dbReference>
<accession>A0A6N8DVW1</accession>
<feature type="domain" description="ParB-like N-terminal" evidence="2">
    <location>
        <begin position="14"/>
        <end position="109"/>
    </location>
</feature>
<dbReference type="SUPFAM" id="SSF109709">
    <property type="entry name" value="KorB DNA-binding domain-like"/>
    <property type="match status" value="1"/>
</dbReference>
<protein>
    <recommendedName>
        <fullName evidence="2">ParB-like N-terminal domain-containing protein</fullName>
    </recommendedName>
</protein>
<sequence length="702" mass="76136">MVQLIAERKIAFTRINGASPCNVRAESDALGDDFASLAATIDALGQIKPLAVHGDDLSGYWIIDGLRRWNAQALRMQQGRLDPEADEIPAKIYEGTSAELAELSIAASLQKQLHPVEEFEAFAWLNEAGMTTEAIAKDFAFTLRHVKQRLALGRMATPIRTAWRVGKITRDQAEAYCEAGDPAEQQALFTRQFNQGEINAPAWQIRAFARKDKVSAADPMARYVGLDAYAKAGGVIRETLFDTDEEKLLTDGALLRRVAREKLSAEAEMIRAEEGWGFVVIEDDPEAPKFSFDQRALDLTDKERARLLEIEEESAQGDPEEEARVREVDAIEKKAFARTYSKTERKSLGITVEINDLGMLSVTRAAMLLPAQAAPEPASDSPREPAPQSDAYQPAPLERAKIEVEAPPSKGAGEVVNSAATEALAGVAAACGNFALALLVARLGCSYGGREGGLCISGHESAHCFQEPSNELLKSIKRENFGAALKIVADAPLNDITVAAFALIGAHINTRPEDFKHTRHTLRVAAEFSDVRARLREAMDYEAYFKACPREVAFDLFEEFLGASDVAAAKKLKKAPIVEKAAQLAKDKGWLPEQFSDLPVDADAEHPAPVAKPGRAASVEVATFVDAQCVRGDDIEQPTPAKEIYAAYAAFAKARGWTPITNAAFGQEIAALGVEKIKTRAGMAYVGLGLPAIPRPVTQAAE</sequence>
<dbReference type="RefSeq" id="WP_155447685.1">
    <property type="nucleotide sequence ID" value="NZ_JAOQNR010000024.1"/>
</dbReference>
<evidence type="ECO:0000313" key="3">
    <source>
        <dbReference type="EMBL" id="MTV33004.1"/>
    </source>
</evidence>
<dbReference type="PANTHER" id="PTHR33375">
    <property type="entry name" value="CHROMOSOME-PARTITIONING PROTEIN PARB-RELATED"/>
    <property type="match status" value="1"/>
</dbReference>
<evidence type="ECO:0000313" key="4">
    <source>
        <dbReference type="Proteomes" id="UP000439113"/>
    </source>
</evidence>
<dbReference type="EMBL" id="WNKS01000025">
    <property type="protein sequence ID" value="MTV33004.1"/>
    <property type="molecule type" value="Genomic_DNA"/>
</dbReference>
<dbReference type="InterPro" id="IPR036086">
    <property type="entry name" value="ParB/Sulfiredoxin_sf"/>
</dbReference>
<dbReference type="GO" id="GO:0005694">
    <property type="term" value="C:chromosome"/>
    <property type="evidence" value="ECO:0007669"/>
    <property type="project" value="TreeGrafter"/>
</dbReference>
<dbReference type="SMART" id="SM00470">
    <property type="entry name" value="ParB"/>
    <property type="match status" value="1"/>
</dbReference>
<dbReference type="PANTHER" id="PTHR33375:SF7">
    <property type="entry name" value="CHROMOSOME 2-PARTITIONING PROTEIN PARB-RELATED"/>
    <property type="match status" value="1"/>
</dbReference>
<dbReference type="OrthoDB" id="9813122at2"/>
<dbReference type="SUPFAM" id="SSF110849">
    <property type="entry name" value="ParB/Sulfiredoxin"/>
    <property type="match status" value="1"/>
</dbReference>
<evidence type="ECO:0000256" key="1">
    <source>
        <dbReference type="SAM" id="MobiDB-lite"/>
    </source>
</evidence>
<comment type="caution">
    <text evidence="3">The sequence shown here is derived from an EMBL/GenBank/DDBJ whole genome shotgun (WGS) entry which is preliminary data.</text>
</comment>
<dbReference type="InterPro" id="IPR003115">
    <property type="entry name" value="ParB_N"/>
</dbReference>
<dbReference type="GO" id="GO:0007059">
    <property type="term" value="P:chromosome segregation"/>
    <property type="evidence" value="ECO:0007669"/>
    <property type="project" value="TreeGrafter"/>
</dbReference>
<dbReference type="Proteomes" id="UP000439113">
    <property type="component" value="Unassembled WGS sequence"/>
</dbReference>
<feature type="region of interest" description="Disordered" evidence="1">
    <location>
        <begin position="372"/>
        <end position="394"/>
    </location>
</feature>